<feature type="chain" id="PRO_5027023598" evidence="2">
    <location>
        <begin position="21"/>
        <end position="351"/>
    </location>
</feature>
<organism evidence="3 4">
    <name type="scientific">Rhodoblastus acidophilus</name>
    <name type="common">Rhodopseudomonas acidophila</name>
    <dbReference type="NCBI Taxonomy" id="1074"/>
    <lineage>
        <taxon>Bacteria</taxon>
        <taxon>Pseudomonadati</taxon>
        <taxon>Pseudomonadota</taxon>
        <taxon>Alphaproteobacteria</taxon>
        <taxon>Hyphomicrobiales</taxon>
        <taxon>Rhodoblastaceae</taxon>
        <taxon>Rhodoblastus</taxon>
    </lineage>
</organism>
<keyword evidence="2" id="KW-0732">Signal</keyword>
<evidence type="ECO:0000313" key="3">
    <source>
        <dbReference type="EMBL" id="MTV33046.1"/>
    </source>
</evidence>
<dbReference type="RefSeq" id="WP_155447727.1">
    <property type="nucleotide sequence ID" value="NZ_JAOQNR010000024.1"/>
</dbReference>
<dbReference type="Proteomes" id="UP000439113">
    <property type="component" value="Unassembled WGS sequence"/>
</dbReference>
<feature type="signal peptide" evidence="2">
    <location>
        <begin position="1"/>
        <end position="20"/>
    </location>
</feature>
<dbReference type="OrthoDB" id="9101869at2"/>
<dbReference type="EMBL" id="WNKS01000025">
    <property type="protein sequence ID" value="MTV33046.1"/>
    <property type="molecule type" value="Genomic_DNA"/>
</dbReference>
<comment type="caution">
    <text evidence="3">The sequence shown here is derived from an EMBL/GenBank/DDBJ whole genome shotgun (WGS) entry which is preliminary data.</text>
</comment>
<proteinExistence type="predicted"/>
<evidence type="ECO:0000256" key="2">
    <source>
        <dbReference type="SAM" id="SignalP"/>
    </source>
</evidence>
<dbReference type="AlphaFoldDB" id="A0A6N8DT97"/>
<reference evidence="3 4" key="1">
    <citation type="submission" date="2019-11" db="EMBL/GenBank/DDBJ databases">
        <title>Whole-genome sequence of a Rhodoblastus acidophilus DSM 142.</title>
        <authorList>
            <person name="Kyndt J.A."/>
            <person name="Meyer T.E."/>
        </authorList>
    </citation>
    <scope>NUCLEOTIDE SEQUENCE [LARGE SCALE GENOMIC DNA]</scope>
    <source>
        <strain evidence="3 4">DSM 142</strain>
    </source>
</reference>
<accession>A0A6N8DT97</accession>
<evidence type="ECO:0000313" key="4">
    <source>
        <dbReference type="Proteomes" id="UP000439113"/>
    </source>
</evidence>
<protein>
    <submittedName>
        <fullName evidence="3">Uncharacterized protein</fullName>
    </submittedName>
</protein>
<feature type="region of interest" description="Disordered" evidence="1">
    <location>
        <begin position="50"/>
        <end position="73"/>
    </location>
</feature>
<sequence>MSKCIHGAFVLVLCAVPALAADPGINPKLQIQDGGTNAATAADARRNLGVGTHSVDSSGNATLSAPDGSEGVGKQHTLGGVTPVEFAVMQNGQLGHGATWLCWSAVSTSVRCNYAAIGSGQHTFGNGHGEMLRVEDPGDAITVVTRIRPGARPDNIAIYGSTGSTALAAVGDYGKIDMMIDEERVFRVSKIQATLSKPLVAMGTATGANPSAGNIGELISTYKEAPAGVSLTNNTPTTIMSITLTAGNWDISGDCGFLPANATPIVYEICSATVTIDTPDGPDRTVLGRPDRGNYNNARWQWTGNGVSFDSLPVGPLRVNLTAPKEYNLVGQAGHTGAVTGYGSLRATRVP</sequence>
<gene>
    <name evidence="3" type="ORF">GJ654_18865</name>
</gene>
<name>A0A6N8DT97_RHOAC</name>
<feature type="compositionally biased region" description="Polar residues" evidence="1">
    <location>
        <begin position="54"/>
        <end position="63"/>
    </location>
</feature>
<evidence type="ECO:0000256" key="1">
    <source>
        <dbReference type="SAM" id="MobiDB-lite"/>
    </source>
</evidence>